<keyword evidence="1" id="KW-1133">Transmembrane helix</keyword>
<feature type="transmembrane region" description="Helical" evidence="1">
    <location>
        <begin position="38"/>
        <end position="56"/>
    </location>
</feature>
<evidence type="ECO:0000313" key="2">
    <source>
        <dbReference type="EMBL" id="VVE56209.1"/>
    </source>
</evidence>
<reference evidence="2 3" key="1">
    <citation type="submission" date="2019-08" db="EMBL/GenBank/DDBJ databases">
        <authorList>
            <person name="Peeters C."/>
        </authorList>
    </citation>
    <scope>NUCLEOTIDE SEQUENCE [LARGE SCALE GENOMIC DNA]</scope>
    <source>
        <strain evidence="2 3">LMG 31111</strain>
    </source>
</reference>
<keyword evidence="1" id="KW-0472">Membrane</keyword>
<gene>
    <name evidence="2" type="ORF">PCO31111_05104</name>
</gene>
<protein>
    <submittedName>
        <fullName evidence="2">DoxX family protein</fullName>
    </submittedName>
</protein>
<sequence>MATVLPSPTPRALRAASFMANRFRATPPGERVMLANAFFEYLGLVGGFIAVAWYDLRTHASRRTS</sequence>
<organism evidence="2 3">
    <name type="scientific">Pandoraea communis</name>
    <dbReference type="NCBI Taxonomy" id="2508297"/>
    <lineage>
        <taxon>Bacteria</taxon>
        <taxon>Pseudomonadati</taxon>
        <taxon>Pseudomonadota</taxon>
        <taxon>Betaproteobacteria</taxon>
        <taxon>Burkholderiales</taxon>
        <taxon>Burkholderiaceae</taxon>
        <taxon>Pandoraea</taxon>
    </lineage>
</organism>
<evidence type="ECO:0000313" key="3">
    <source>
        <dbReference type="Proteomes" id="UP000383971"/>
    </source>
</evidence>
<evidence type="ECO:0000256" key="1">
    <source>
        <dbReference type="SAM" id="Phobius"/>
    </source>
</evidence>
<keyword evidence="1" id="KW-0812">Transmembrane</keyword>
<name>A0A5E4Z562_9BURK</name>
<dbReference type="EMBL" id="CABPSE010000035">
    <property type="protein sequence ID" value="VVE56209.1"/>
    <property type="molecule type" value="Genomic_DNA"/>
</dbReference>
<accession>A0A5E4Z562</accession>
<keyword evidence="3" id="KW-1185">Reference proteome</keyword>
<proteinExistence type="predicted"/>
<dbReference type="AlphaFoldDB" id="A0A5E4Z562"/>
<dbReference type="Proteomes" id="UP000383971">
    <property type="component" value="Unassembled WGS sequence"/>
</dbReference>